<dbReference type="PANTHER" id="PTHR39600">
    <property type="entry name" value="PEPTIDASE INHIBITOR I78 FAMILY PROTEIN"/>
    <property type="match status" value="1"/>
</dbReference>
<keyword evidence="4" id="KW-1185">Reference proteome</keyword>
<evidence type="ECO:0000313" key="4">
    <source>
        <dbReference type="Proteomes" id="UP001160550"/>
    </source>
</evidence>
<evidence type="ECO:0000256" key="1">
    <source>
        <dbReference type="SAM" id="MobiDB-lite"/>
    </source>
</evidence>
<evidence type="ECO:0000313" key="3">
    <source>
        <dbReference type="EMBL" id="MDH7454342.1"/>
    </source>
</evidence>
<dbReference type="Gene3D" id="3.30.10.10">
    <property type="entry name" value="Trypsin Inhibitor V, subunit A"/>
    <property type="match status" value="1"/>
</dbReference>
<feature type="compositionally biased region" description="Low complexity" evidence="1">
    <location>
        <begin position="34"/>
        <end position="61"/>
    </location>
</feature>
<dbReference type="RefSeq" id="WP_280943558.1">
    <property type="nucleotide sequence ID" value="NZ_JARYGX010000027.1"/>
</dbReference>
<dbReference type="PANTHER" id="PTHR39600:SF1">
    <property type="entry name" value="PEPTIDASE INHIBITOR I78 FAMILY PROTEIN"/>
    <property type="match status" value="1"/>
</dbReference>
<dbReference type="EMBL" id="JARYGX010000027">
    <property type="protein sequence ID" value="MDH7454342.1"/>
    <property type="molecule type" value="Genomic_DNA"/>
</dbReference>
<proteinExistence type="predicted"/>
<feature type="chain" id="PRO_5045997798" evidence="2">
    <location>
        <begin position="28"/>
        <end position="138"/>
    </location>
</feature>
<accession>A0ABT6MUN2</accession>
<keyword evidence="2" id="KW-0732">Signal</keyword>
<comment type="caution">
    <text evidence="3">The sequence shown here is derived from an EMBL/GenBank/DDBJ whole genome shotgun (WGS) entry which is preliminary data.</text>
</comment>
<evidence type="ECO:0000256" key="2">
    <source>
        <dbReference type="SAM" id="SignalP"/>
    </source>
</evidence>
<organism evidence="3 4">
    <name type="scientific">Luteimonas composti</name>
    <dbReference type="NCBI Taxonomy" id="398257"/>
    <lineage>
        <taxon>Bacteria</taxon>
        <taxon>Pseudomonadati</taxon>
        <taxon>Pseudomonadota</taxon>
        <taxon>Gammaproteobacteria</taxon>
        <taxon>Lysobacterales</taxon>
        <taxon>Lysobacteraceae</taxon>
        <taxon>Luteimonas</taxon>
    </lineage>
</organism>
<reference evidence="3" key="1">
    <citation type="journal article" date="2007" name="Int. J. Syst. Evol. Microbiol.">
        <title>Luteimonas composti sp. nov., a moderately thermophilic bacterium isolated from food waste.</title>
        <authorList>
            <person name="Young C.C."/>
            <person name="Kampfer P."/>
            <person name="Chen W.M."/>
            <person name="Yen W.S."/>
            <person name="Arun A.B."/>
            <person name="Lai W.A."/>
            <person name="Shen F.T."/>
            <person name="Rekha P.D."/>
            <person name="Lin K.Y."/>
            <person name="Chou J.H."/>
        </authorList>
    </citation>
    <scope>NUCLEOTIDE SEQUENCE</scope>
    <source>
        <strain evidence="3">CC-YY355</strain>
    </source>
</reference>
<reference evidence="3" key="2">
    <citation type="submission" date="2023-04" db="EMBL/GenBank/DDBJ databases">
        <authorList>
            <person name="Sun J.-Q."/>
        </authorList>
    </citation>
    <scope>NUCLEOTIDE SEQUENCE</scope>
    <source>
        <strain evidence="3">CC-YY355</strain>
    </source>
</reference>
<dbReference type="InterPro" id="IPR021719">
    <property type="entry name" value="Prot_inh_I78"/>
</dbReference>
<protein>
    <submittedName>
        <fullName evidence="3">I78 family peptidase inhibitor</fullName>
    </submittedName>
</protein>
<dbReference type="PROSITE" id="PS51257">
    <property type="entry name" value="PROKAR_LIPOPROTEIN"/>
    <property type="match status" value="1"/>
</dbReference>
<gene>
    <name evidence="3" type="ORF">QF205_14875</name>
</gene>
<feature type="signal peptide" evidence="2">
    <location>
        <begin position="1"/>
        <end position="27"/>
    </location>
</feature>
<name>A0ABT6MUN2_9GAMM</name>
<sequence>MAGSTDRRSLRTALLPAALIALLGACAGERDTGDAPPAADPAPAAQADAAPPPAASGDPAATGGGSTIDPIGPCNAASLQALVGQEASETVVAQATADSGATSVRVLGPDDVATMDFRGDRLTITTDGERVIQTLNCG</sequence>
<dbReference type="Proteomes" id="UP001160550">
    <property type="component" value="Unassembled WGS sequence"/>
</dbReference>
<dbReference type="Pfam" id="PF11720">
    <property type="entry name" value="Inhibitor_I78"/>
    <property type="match status" value="1"/>
</dbReference>
<feature type="region of interest" description="Disordered" evidence="1">
    <location>
        <begin position="29"/>
        <end position="70"/>
    </location>
</feature>